<evidence type="ECO:0000256" key="6">
    <source>
        <dbReference type="ARBA" id="ARBA00022989"/>
    </source>
</evidence>
<feature type="transmembrane region" description="Helical" evidence="9">
    <location>
        <begin position="99"/>
        <end position="124"/>
    </location>
</feature>
<keyword evidence="7 9" id="KW-0496">Mitochondrion</keyword>
<evidence type="ECO:0000256" key="3">
    <source>
        <dbReference type="ARBA" id="ARBA00020726"/>
    </source>
</evidence>
<reference evidence="10 11" key="1">
    <citation type="journal article" date="2011" name="Proc. Natl. Acad. Sci. U.S.A.">
        <title>Comparative genomics of xylose-fermenting fungi for enhanced biofuel production.</title>
        <authorList>
            <person name="Wohlbach D.J."/>
            <person name="Kuo A."/>
            <person name="Sato T.K."/>
            <person name="Potts K.M."/>
            <person name="Salamov A.A."/>
            <person name="LaButti K.M."/>
            <person name="Sun H."/>
            <person name="Clum A."/>
            <person name="Pangilinan J.L."/>
            <person name="Lindquist E.A."/>
            <person name="Lucas S."/>
            <person name="Lapidus A."/>
            <person name="Jin M."/>
            <person name="Gunawan C."/>
            <person name="Balan V."/>
            <person name="Dale B.E."/>
            <person name="Jeffries T.W."/>
            <person name="Zinkel R."/>
            <person name="Barry K.W."/>
            <person name="Grigoriev I.V."/>
            <person name="Gasch A.P."/>
        </authorList>
    </citation>
    <scope>NUCLEOTIDE SEQUENCE [LARGE SCALE GENOMIC DNA]</scope>
    <source>
        <strain evidence="11">NRRL Y-27907 / 11-Y1</strain>
    </source>
</reference>
<keyword evidence="8 9" id="KW-0472">Membrane</keyword>
<dbReference type="GO" id="GO:0030150">
    <property type="term" value="P:protein import into mitochondrial matrix"/>
    <property type="evidence" value="ECO:0007669"/>
    <property type="project" value="UniProtKB-UniRule"/>
</dbReference>
<dbReference type="Pfam" id="PF08294">
    <property type="entry name" value="TIM21"/>
    <property type="match status" value="1"/>
</dbReference>
<dbReference type="RefSeq" id="XP_007372267.1">
    <property type="nucleotide sequence ID" value="XM_007372205.1"/>
</dbReference>
<dbReference type="EMBL" id="GL996499">
    <property type="protein sequence ID" value="EGW34855.1"/>
    <property type="molecule type" value="Genomic_DNA"/>
</dbReference>
<evidence type="ECO:0000256" key="7">
    <source>
        <dbReference type="ARBA" id="ARBA00023128"/>
    </source>
</evidence>
<evidence type="ECO:0000256" key="4">
    <source>
        <dbReference type="ARBA" id="ARBA00022692"/>
    </source>
</evidence>
<evidence type="ECO:0000256" key="8">
    <source>
        <dbReference type="ARBA" id="ARBA00023136"/>
    </source>
</evidence>
<dbReference type="OMA" id="INWSANC"/>
<keyword evidence="9" id="KW-0811">Translocation</keyword>
<proteinExistence type="inferred from homology"/>
<name>G3AF65_SPAPN</name>
<evidence type="ECO:0000256" key="2">
    <source>
        <dbReference type="ARBA" id="ARBA00010867"/>
    </source>
</evidence>
<dbReference type="Gene3D" id="3.10.450.320">
    <property type="entry name" value="Mitochondrial import inner membrane translocase subunit Tim21"/>
    <property type="match status" value="1"/>
</dbReference>
<comment type="function">
    <text evidence="9">Essential component of the TIM23 complex, a complex that mediates the translocation of transit peptide-containing proteins across the mitochondrial inner membrane.</text>
</comment>
<comment type="subunit">
    <text evidence="9">Component of the TIM23 complex.</text>
</comment>
<dbReference type="Proteomes" id="UP000000709">
    <property type="component" value="Unassembled WGS sequence"/>
</dbReference>
<dbReference type="GO" id="GO:0005744">
    <property type="term" value="C:TIM23 mitochondrial import inner membrane translocase complex"/>
    <property type="evidence" value="ECO:0007669"/>
    <property type="project" value="UniProtKB-UniRule"/>
</dbReference>
<dbReference type="InterPro" id="IPR013261">
    <property type="entry name" value="Tim21"/>
</dbReference>
<keyword evidence="5" id="KW-0809">Transit peptide</keyword>
<comment type="similarity">
    <text evidence="2 9">Belongs to the TIM21 family.</text>
</comment>
<dbReference type="InterPro" id="IPR038552">
    <property type="entry name" value="Tim21_IMS_sf"/>
</dbReference>
<sequence length="273" mass="30763">MLSLSYQSNIGLRSLGARCIKINAPLIPIGLMRTYYTRPQTITHSKLPFITTNLRKLNNYNTLRFTKLSYSTKTAPPPPPPSHDKNEKGKKLLNKITRAFTFSISSLLVLGAAGVALLVVYLILSELLLPSGDTRTFNKAVKLVEQNEAAQKLLDFPKGQRLKAHGMVSSDRWVRNRPVHGIKKTGKDGKDHLVMQFQVESDKGKYGIVTLEQIDNSYWSTEFAYIALDVPGSKRLYIIEPKFQAKNYLPKLNSNSGFLGLKWGPKKDDEEKR</sequence>
<dbReference type="OrthoDB" id="421038at2759"/>
<evidence type="ECO:0000256" key="5">
    <source>
        <dbReference type="ARBA" id="ARBA00022946"/>
    </source>
</evidence>
<accession>G3AF65</accession>
<protein>
    <recommendedName>
        <fullName evidence="3 9">Mitochondrial import inner membrane translocase subunit Tim21</fullName>
    </recommendedName>
</protein>
<keyword evidence="9" id="KW-0653">Protein transport</keyword>
<keyword evidence="4 9" id="KW-0812">Transmembrane</keyword>
<evidence type="ECO:0000313" key="10">
    <source>
        <dbReference type="EMBL" id="EGW34855.1"/>
    </source>
</evidence>
<dbReference type="PANTHER" id="PTHR13032:SF6">
    <property type="entry name" value="MITOCHONDRIAL IMPORT INNER MEMBRANE TRANSLOCASE SUBUNIT TIM21"/>
    <property type="match status" value="1"/>
</dbReference>
<evidence type="ECO:0000313" key="11">
    <source>
        <dbReference type="Proteomes" id="UP000000709"/>
    </source>
</evidence>
<keyword evidence="6 9" id="KW-1133">Transmembrane helix</keyword>
<dbReference type="AlphaFoldDB" id="G3AF65"/>
<gene>
    <name evidence="10" type="ORF">SPAPADRAFT_145402</name>
</gene>
<organism evidence="11">
    <name type="scientific">Spathaspora passalidarum (strain NRRL Y-27907 / 11-Y1)</name>
    <dbReference type="NCBI Taxonomy" id="619300"/>
    <lineage>
        <taxon>Eukaryota</taxon>
        <taxon>Fungi</taxon>
        <taxon>Dikarya</taxon>
        <taxon>Ascomycota</taxon>
        <taxon>Saccharomycotina</taxon>
        <taxon>Pichiomycetes</taxon>
        <taxon>Debaryomycetaceae</taxon>
        <taxon>Spathaspora</taxon>
    </lineage>
</organism>
<dbReference type="FunCoup" id="G3AF65">
    <property type="interactions" value="253"/>
</dbReference>
<dbReference type="eggNOG" id="KOG4836">
    <property type="taxonomic scope" value="Eukaryota"/>
</dbReference>
<dbReference type="GeneID" id="18870685"/>
<dbReference type="InParanoid" id="G3AF65"/>
<dbReference type="KEGG" id="spaa:SPAPADRAFT_145402"/>
<keyword evidence="9" id="KW-0813">Transport</keyword>
<evidence type="ECO:0000256" key="1">
    <source>
        <dbReference type="ARBA" id="ARBA00004304"/>
    </source>
</evidence>
<dbReference type="STRING" id="619300.G3AF65"/>
<keyword evidence="11" id="KW-1185">Reference proteome</keyword>
<dbReference type="HOGENOM" id="CLU_089043_0_0_1"/>
<keyword evidence="9" id="KW-0999">Mitochondrion inner membrane</keyword>
<evidence type="ECO:0000256" key="9">
    <source>
        <dbReference type="RuleBase" id="RU367142"/>
    </source>
</evidence>
<comment type="subcellular location">
    <subcellularLocation>
        <location evidence="9">Mitochondrion inner membrane</location>
        <topology evidence="9">Single-pass membrane protein</topology>
    </subcellularLocation>
    <subcellularLocation>
        <location evidence="1">Mitochondrion membrane</location>
        <topology evidence="1">Single-pass membrane protein</topology>
    </subcellularLocation>
</comment>
<dbReference type="PANTHER" id="PTHR13032">
    <property type="entry name" value="MITOCHONDRIAL IMPORT INNER MEMBRANE TRANSLOCASE SUBUNIT TIM21"/>
    <property type="match status" value="1"/>
</dbReference>